<dbReference type="InterPro" id="IPR014756">
    <property type="entry name" value="Ig_E-set"/>
</dbReference>
<dbReference type="GO" id="GO:0003810">
    <property type="term" value="F:protein-glutamine gamma-glutamyltransferase activity"/>
    <property type="evidence" value="ECO:0007669"/>
    <property type="project" value="InterPro"/>
</dbReference>
<accession>A0A443SEY1</accession>
<organism evidence="1 2">
    <name type="scientific">Leptotrombidium deliense</name>
    <dbReference type="NCBI Taxonomy" id="299467"/>
    <lineage>
        <taxon>Eukaryota</taxon>
        <taxon>Metazoa</taxon>
        <taxon>Ecdysozoa</taxon>
        <taxon>Arthropoda</taxon>
        <taxon>Chelicerata</taxon>
        <taxon>Arachnida</taxon>
        <taxon>Acari</taxon>
        <taxon>Acariformes</taxon>
        <taxon>Trombidiformes</taxon>
        <taxon>Prostigmata</taxon>
        <taxon>Anystina</taxon>
        <taxon>Parasitengona</taxon>
        <taxon>Trombiculoidea</taxon>
        <taxon>Trombiculidae</taxon>
        <taxon>Leptotrombidium</taxon>
    </lineage>
</organism>
<dbReference type="OrthoDB" id="437511at2759"/>
<gene>
    <name evidence="1" type="ORF">B4U80_06690</name>
</gene>
<dbReference type="InterPro" id="IPR036985">
    <property type="entry name" value="Transglutaminase-like_sf"/>
</dbReference>
<dbReference type="SUPFAM" id="SSF49309">
    <property type="entry name" value="Transglutaminase, two C-terminal domains"/>
    <property type="match status" value="2"/>
</dbReference>
<dbReference type="InterPro" id="IPR013783">
    <property type="entry name" value="Ig-like_fold"/>
</dbReference>
<dbReference type="AlphaFoldDB" id="A0A443SEY1"/>
<dbReference type="Proteomes" id="UP000288716">
    <property type="component" value="Unassembled WGS sequence"/>
</dbReference>
<sequence length="485" mass="54892">MSVVFPDKDEKHKDWKFKQNPGVRSISVEIYFPASAPVGVWQLTVIVIEKSGAVQQTIQIPNRIVVLFNPFSKEDIQVYYENEKELDEYIMNERGLFGVYNWYEKKKRSWLFSQFKQGILDAVLFILGRADLNSVQRGDAVRIVRELSYLLNDDGEKDRGVLRGKWTPPKKFETAFLYMEINADEVHWKNGQFDSAYTNTIGLVVVTKGVGNYDLLDITDTFKFEEGSREERESYIKATKALKINATSLHYRPTARSVHRFTVKPTIEMPQVSKLGSTVPIVVVVKNPSNKKNVVSVGLKVTSTYYSATDGSVILKARKDNVEVPSGGVNKVIFQVKPEQYLEKLKDFFTNRVEAVVTNANGFVEYTDKHLAFATPVIKVDCPEEAKVGEPFLVYAEFVNPLNMVLADCYFNVEGQRIGRQKVIVKPIAAHGKGFMKVKLKADYPMYETIAVSFSSKLIRGINAVANIHIIGKMSSKQNENKAPQ</sequence>
<name>A0A443SEY1_9ACAR</name>
<dbReference type="SUPFAM" id="SSF54001">
    <property type="entry name" value="Cysteine proteinases"/>
    <property type="match status" value="2"/>
</dbReference>
<dbReference type="PANTHER" id="PTHR11590:SF40">
    <property type="entry name" value="HEMOCYTE PROTEIN-GLUTAMINE GAMMA-GLUTAMYLTRANSFERASE-LIKE PROTEIN"/>
    <property type="match status" value="1"/>
</dbReference>
<dbReference type="InterPro" id="IPR036238">
    <property type="entry name" value="Transglutaminase_C_sf"/>
</dbReference>
<dbReference type="EMBL" id="NCKV01003090">
    <property type="protein sequence ID" value="RWS26078.1"/>
    <property type="molecule type" value="Genomic_DNA"/>
</dbReference>
<dbReference type="Gene3D" id="3.90.260.10">
    <property type="entry name" value="Transglutaminase-like"/>
    <property type="match status" value="2"/>
</dbReference>
<dbReference type="SUPFAM" id="SSF81296">
    <property type="entry name" value="E set domains"/>
    <property type="match status" value="1"/>
</dbReference>
<reference evidence="1 2" key="1">
    <citation type="journal article" date="2018" name="Gigascience">
        <title>Genomes of trombidid mites reveal novel predicted allergens and laterally-transferred genes associated with secondary metabolism.</title>
        <authorList>
            <person name="Dong X."/>
            <person name="Chaisiri K."/>
            <person name="Xia D."/>
            <person name="Armstrong S.D."/>
            <person name="Fang Y."/>
            <person name="Donnelly M.J."/>
            <person name="Kadowaki T."/>
            <person name="McGarry J.W."/>
            <person name="Darby A.C."/>
            <person name="Makepeace B.L."/>
        </authorList>
    </citation>
    <scope>NUCLEOTIDE SEQUENCE [LARGE SCALE GENOMIC DNA]</scope>
    <source>
        <strain evidence="1">UoL-UT</strain>
    </source>
</reference>
<keyword evidence="1" id="KW-0808">Transferase</keyword>
<keyword evidence="2" id="KW-1185">Reference proteome</keyword>
<protein>
    <submittedName>
        <fullName evidence="1">Protein-glutamine gamma-glutamyltransferase 5-like protein</fullName>
    </submittedName>
</protein>
<dbReference type="VEuPathDB" id="VectorBase:LDEU005962"/>
<comment type="caution">
    <text evidence="1">The sequence shown here is derived from an EMBL/GenBank/DDBJ whole genome shotgun (WGS) entry which is preliminary data.</text>
</comment>
<dbReference type="InterPro" id="IPR038765">
    <property type="entry name" value="Papain-like_cys_pep_sf"/>
</dbReference>
<dbReference type="PANTHER" id="PTHR11590">
    <property type="entry name" value="PROTEIN-GLUTAMINE GAMMA-GLUTAMYLTRANSFERASE"/>
    <property type="match status" value="1"/>
</dbReference>
<evidence type="ECO:0000313" key="2">
    <source>
        <dbReference type="Proteomes" id="UP000288716"/>
    </source>
</evidence>
<dbReference type="InterPro" id="IPR050779">
    <property type="entry name" value="Transglutaminase"/>
</dbReference>
<evidence type="ECO:0000313" key="1">
    <source>
        <dbReference type="EMBL" id="RWS26078.1"/>
    </source>
</evidence>
<dbReference type="Gene3D" id="2.60.40.10">
    <property type="entry name" value="Immunoglobulins"/>
    <property type="match status" value="3"/>
</dbReference>
<proteinExistence type="predicted"/>